<accession>A0A0B7BNT0</accession>
<dbReference type="AlphaFoldDB" id="A0A0B7BNT0"/>
<dbReference type="GO" id="GO:0004222">
    <property type="term" value="F:metalloendopeptidase activity"/>
    <property type="evidence" value="ECO:0007669"/>
    <property type="project" value="InterPro"/>
</dbReference>
<dbReference type="Gene3D" id="3.40.390.10">
    <property type="entry name" value="Collagenase (Catalytic Domain)"/>
    <property type="match status" value="1"/>
</dbReference>
<dbReference type="PANTHER" id="PTHR11733:SF237">
    <property type="entry name" value="NEPRILYSIN-LIKE 4"/>
    <property type="match status" value="1"/>
</dbReference>
<dbReference type="Pfam" id="PF01431">
    <property type="entry name" value="Peptidase_M13"/>
    <property type="match status" value="1"/>
</dbReference>
<dbReference type="PROSITE" id="PS51885">
    <property type="entry name" value="NEPRILYSIN"/>
    <property type="match status" value="1"/>
</dbReference>
<sequence>NKPLKSIFQTSRYKLKVKEFMKNLHAEFDEMLDEQNWLDNETKATIKEKNAAITYNIVQLDRAMNNTFLKNFYKNFTVKKDNFIKNVLAVKEETFFKNMRLLREPYEFDLGIKPQQFFGYYYPQENEIGWSPTTIEPPLFENNIPAAINCGGIGFVLAHELIHAFGNQGLFYNKSGYEGIWWDNQTIGIYKQRQQCLIDQYSNFFYMQANKSLNGTISINENLSDVSGIKLAFRMYEKYYKTNASQQFRLPGIDYSNDQLFFINFAQIWCGVVAASNAEYYATTIHSPSEFRVYGSVQNSEYFAKVFNCSLGSKMNPVDKCQPW</sequence>
<evidence type="ECO:0000259" key="1">
    <source>
        <dbReference type="Pfam" id="PF01431"/>
    </source>
</evidence>
<feature type="non-terminal residue" evidence="2">
    <location>
        <position position="1"/>
    </location>
</feature>
<organism evidence="2">
    <name type="scientific">Arion vulgaris</name>
    <dbReference type="NCBI Taxonomy" id="1028688"/>
    <lineage>
        <taxon>Eukaryota</taxon>
        <taxon>Metazoa</taxon>
        <taxon>Spiralia</taxon>
        <taxon>Lophotrochozoa</taxon>
        <taxon>Mollusca</taxon>
        <taxon>Gastropoda</taxon>
        <taxon>Heterobranchia</taxon>
        <taxon>Euthyneura</taxon>
        <taxon>Panpulmonata</taxon>
        <taxon>Eupulmonata</taxon>
        <taxon>Stylommatophora</taxon>
        <taxon>Helicina</taxon>
        <taxon>Arionoidea</taxon>
        <taxon>Arionidae</taxon>
        <taxon>Arion</taxon>
    </lineage>
</organism>
<dbReference type="InterPro" id="IPR024079">
    <property type="entry name" value="MetalloPept_cat_dom_sf"/>
</dbReference>
<dbReference type="Gene3D" id="1.10.1380.10">
    <property type="entry name" value="Neutral endopeptidase , domain2"/>
    <property type="match status" value="1"/>
</dbReference>
<dbReference type="InterPro" id="IPR042089">
    <property type="entry name" value="Peptidase_M13_dom_2"/>
</dbReference>
<reference evidence="2" key="1">
    <citation type="submission" date="2014-12" db="EMBL/GenBank/DDBJ databases">
        <title>Insight into the proteome of Arion vulgaris.</title>
        <authorList>
            <person name="Aradska J."/>
            <person name="Bulat T."/>
            <person name="Smidak R."/>
            <person name="Sarate P."/>
            <person name="Gangsoo J."/>
            <person name="Sialana F."/>
            <person name="Bilban M."/>
            <person name="Lubec G."/>
        </authorList>
    </citation>
    <scope>NUCLEOTIDE SEQUENCE</scope>
    <source>
        <tissue evidence="2">Skin</tissue>
    </source>
</reference>
<feature type="domain" description="Peptidase M13 C-terminal" evidence="1">
    <location>
        <begin position="120"/>
        <end position="322"/>
    </location>
</feature>
<dbReference type="PANTHER" id="PTHR11733">
    <property type="entry name" value="ZINC METALLOPROTEASE FAMILY M13 NEPRILYSIN-RELATED"/>
    <property type="match status" value="1"/>
</dbReference>
<proteinExistence type="predicted"/>
<gene>
    <name evidence="2" type="primary">ORF201820</name>
</gene>
<dbReference type="EMBL" id="HACG01047753">
    <property type="protein sequence ID" value="CEK94618.1"/>
    <property type="molecule type" value="Transcribed_RNA"/>
</dbReference>
<dbReference type="CDD" id="cd08662">
    <property type="entry name" value="M13"/>
    <property type="match status" value="1"/>
</dbReference>
<protein>
    <recommendedName>
        <fullName evidence="1">Peptidase M13 C-terminal domain-containing protein</fullName>
    </recommendedName>
</protein>
<dbReference type="SUPFAM" id="SSF55486">
    <property type="entry name" value="Metalloproteases ('zincins'), catalytic domain"/>
    <property type="match status" value="1"/>
</dbReference>
<dbReference type="GO" id="GO:0016485">
    <property type="term" value="P:protein processing"/>
    <property type="evidence" value="ECO:0007669"/>
    <property type="project" value="TreeGrafter"/>
</dbReference>
<name>A0A0B7BNT0_9EUPU</name>
<dbReference type="GO" id="GO:0005886">
    <property type="term" value="C:plasma membrane"/>
    <property type="evidence" value="ECO:0007669"/>
    <property type="project" value="TreeGrafter"/>
</dbReference>
<dbReference type="InterPro" id="IPR018497">
    <property type="entry name" value="Peptidase_M13_C"/>
</dbReference>
<dbReference type="InterPro" id="IPR000718">
    <property type="entry name" value="Peptidase_M13"/>
</dbReference>
<evidence type="ECO:0000313" key="2">
    <source>
        <dbReference type="EMBL" id="CEK94618.1"/>
    </source>
</evidence>
<dbReference type="PRINTS" id="PR00786">
    <property type="entry name" value="NEPRILYSIN"/>
</dbReference>